<name>A0A1E3MD76_ACIBA</name>
<evidence type="ECO:0000313" key="3">
    <source>
        <dbReference type="EMBL" id="APP31499.1"/>
    </source>
</evidence>
<dbReference type="PROSITE" id="PS51257">
    <property type="entry name" value="PROKAR_LIPOPROTEIN"/>
    <property type="match status" value="1"/>
</dbReference>
<protein>
    <recommendedName>
        <fullName evidence="5">Lipoprotein</fullName>
    </recommendedName>
</protein>
<organism evidence="3 4">
    <name type="scientific">Acinetobacter baumannii</name>
    <dbReference type="NCBI Taxonomy" id="470"/>
    <lineage>
        <taxon>Bacteria</taxon>
        <taxon>Pseudomonadati</taxon>
        <taxon>Pseudomonadota</taxon>
        <taxon>Gammaproteobacteria</taxon>
        <taxon>Moraxellales</taxon>
        <taxon>Moraxellaceae</taxon>
        <taxon>Acinetobacter</taxon>
        <taxon>Acinetobacter calcoaceticus/baumannii complex</taxon>
    </lineage>
</organism>
<dbReference type="RefSeq" id="WP_000457393.1">
    <property type="nucleotide sequence ID" value="NZ_AP022238.1"/>
</dbReference>
<evidence type="ECO:0008006" key="5">
    <source>
        <dbReference type="Google" id="ProtNLM"/>
    </source>
</evidence>
<evidence type="ECO:0000256" key="2">
    <source>
        <dbReference type="SAM" id="SignalP"/>
    </source>
</evidence>
<evidence type="ECO:0000313" key="4">
    <source>
        <dbReference type="Proteomes" id="UP000072389"/>
    </source>
</evidence>
<reference evidence="3 4" key="1">
    <citation type="journal article" date="2014" name="Antimicrob. Agents Chemother.">
        <title>Triclosan can select for an AdeIJK-overexpressing mutant of Acinetobacter baumannii ATCC 17978 that displays reduced susceptibility to multiple antibiotics.</title>
        <authorList>
            <person name="Fernando D.M."/>
            <person name="Xu W."/>
            <person name="Loewen P.C."/>
            <person name="Zhanel G.G."/>
            <person name="Kumar A."/>
        </authorList>
    </citation>
    <scope>NUCLEOTIDE SEQUENCE [LARGE SCALE GENOMIC DNA]</scope>
    <source>
        <strain evidence="3 4">ATCC 17978</strain>
    </source>
</reference>
<keyword evidence="2" id="KW-0732">Signal</keyword>
<accession>A0A1E3MD76</accession>
<feature type="chain" id="PRO_5015063536" description="Lipoprotein" evidence="2">
    <location>
        <begin position="22"/>
        <end position="411"/>
    </location>
</feature>
<feature type="signal peptide" evidence="2">
    <location>
        <begin position="1"/>
        <end position="21"/>
    </location>
</feature>
<sequence>MFAIKQLSLSVFLVSTLTLVACGGGGGGSSTDSSSTSSKSNPNEIPTLSSNPLINYTTTFEQNLTIINEKNNGISTQLVPSNGSSKSVIEPSYSVSTYGNSGLSFYYKLDKNQFVRVEYDKLSGKVINARIDTEKSSLTCRNDKWTPEGCEGISMIYDSRTGDSTLLFNNKKFEDSYYTDSSSNNKKVTYLVTLNGTVKGSISSKPLEFTDFEKTHNGEITVNGKKMDILRAYMRDTQLVVQFTNGESLYLLTGKSSGLVNTYYTGEEILSSAAAMGTLKKLDNDRVNVEFNNVYFNSKTGSNSKIASGNITLINSYAKIDISNVGKIDTNEVYAYELSNKEITYFITSTTGHGYITVQGQNPVNIQINGYSCTLGDCKNVLISKDGSYIQLNGTKLGDVSVTGSIRTNIH</sequence>
<proteinExistence type="predicted"/>
<evidence type="ECO:0000256" key="1">
    <source>
        <dbReference type="SAM" id="MobiDB-lite"/>
    </source>
</evidence>
<feature type="compositionally biased region" description="Low complexity" evidence="1">
    <location>
        <begin position="30"/>
        <end position="40"/>
    </location>
</feature>
<dbReference type="AlphaFoldDB" id="A0A1E3MD76"/>
<dbReference type="EMBL" id="CP018664">
    <property type="protein sequence ID" value="APP31499.1"/>
    <property type="molecule type" value="Genomic_DNA"/>
</dbReference>
<feature type="compositionally biased region" description="Polar residues" evidence="1">
    <location>
        <begin position="41"/>
        <end position="50"/>
    </location>
</feature>
<gene>
    <name evidence="3" type="ORF">AUO97_12035</name>
</gene>
<feature type="region of interest" description="Disordered" evidence="1">
    <location>
        <begin position="27"/>
        <end position="50"/>
    </location>
</feature>
<dbReference type="Proteomes" id="UP000072389">
    <property type="component" value="Chromosome"/>
</dbReference>